<dbReference type="Proteomes" id="UP000325291">
    <property type="component" value="Unassembled WGS sequence"/>
</dbReference>
<gene>
    <name evidence="2" type="ORF">FLO80_10545</name>
</gene>
<dbReference type="EMBL" id="VINQ01000006">
    <property type="protein sequence ID" value="KAA0916156.1"/>
    <property type="molecule type" value="Genomic_DNA"/>
</dbReference>
<dbReference type="InterPro" id="IPR041519">
    <property type="entry name" value="HEPN_RiboL-PSP"/>
</dbReference>
<evidence type="ECO:0000313" key="2">
    <source>
        <dbReference type="EMBL" id="KAA0916156.1"/>
    </source>
</evidence>
<evidence type="ECO:0000259" key="1">
    <source>
        <dbReference type="Pfam" id="PF18735"/>
    </source>
</evidence>
<dbReference type="Pfam" id="PF18735">
    <property type="entry name" value="HEPN_RiboL-PSP"/>
    <property type="match status" value="1"/>
</dbReference>
<evidence type="ECO:0000313" key="3">
    <source>
        <dbReference type="Proteomes" id="UP000325291"/>
    </source>
</evidence>
<comment type="caution">
    <text evidence="2">The sequence shown here is derived from an EMBL/GenBank/DDBJ whole genome shotgun (WGS) entry which is preliminary data.</text>
</comment>
<sequence length="227" mass="25781">MASKARAAFDKNAKDIERLLKVHEEIGGTGPGRRYGLEVLNKSAIVLITAFWEAYCEDVAAEGLAHIIKHAKTADALPTELKKLVAKKLKKEAHELEVWKIADEGWRAYLTVHLEQLKEERDRRLNTPKTDQINELFKTAVGIEKMSSHWYWPKKMKADRATQKLDEYVTLRGAIAHRGQHDTSVTKKNVTDYFEFVQALVGKTGGQVNTHVKKVTGKPLWLPKKTK</sequence>
<keyword evidence="3" id="KW-1185">Reference proteome</keyword>
<proteinExistence type="predicted"/>
<dbReference type="AlphaFoldDB" id="A0A5A9ZGJ1"/>
<organism evidence="2 3">
    <name type="scientific">Aquicoccus porphyridii</name>
    <dbReference type="NCBI Taxonomy" id="1852029"/>
    <lineage>
        <taxon>Bacteria</taxon>
        <taxon>Pseudomonadati</taxon>
        <taxon>Pseudomonadota</taxon>
        <taxon>Alphaproteobacteria</taxon>
        <taxon>Rhodobacterales</taxon>
        <taxon>Paracoccaceae</taxon>
        <taxon>Aquicoccus</taxon>
    </lineage>
</organism>
<feature type="domain" description="RiboL-PSP-HEPN" evidence="1">
    <location>
        <begin position="14"/>
        <end position="202"/>
    </location>
</feature>
<dbReference type="RefSeq" id="WP_111368174.1">
    <property type="nucleotide sequence ID" value="NZ_VINQ01000006.1"/>
</dbReference>
<protein>
    <recommendedName>
        <fullName evidence="1">RiboL-PSP-HEPN domain-containing protein</fullName>
    </recommendedName>
</protein>
<name>A0A5A9ZGJ1_9RHOB</name>
<accession>A0A5A9ZGJ1</accession>
<reference evidence="2 3" key="1">
    <citation type="submission" date="2019-07" db="EMBL/GenBank/DDBJ databases">
        <title>Aquicoccus porphyridii gen. nov., sp. nov., isolated from a small marine red alga, Porphyridium marinum.</title>
        <authorList>
            <person name="Liu L."/>
        </authorList>
    </citation>
    <scope>NUCLEOTIDE SEQUENCE [LARGE SCALE GENOMIC DNA]</scope>
    <source>
        <strain evidence="2 3">L1 8-17</strain>
    </source>
</reference>